<organism evidence="1 2">
    <name type="scientific">Polarella glacialis</name>
    <name type="common">Dinoflagellate</name>
    <dbReference type="NCBI Taxonomy" id="89957"/>
    <lineage>
        <taxon>Eukaryota</taxon>
        <taxon>Sar</taxon>
        <taxon>Alveolata</taxon>
        <taxon>Dinophyceae</taxon>
        <taxon>Suessiales</taxon>
        <taxon>Suessiaceae</taxon>
        <taxon>Polarella</taxon>
    </lineage>
</organism>
<comment type="caution">
    <text evidence="1">The sequence shown here is derived from an EMBL/GenBank/DDBJ whole genome shotgun (WGS) entry which is preliminary data.</text>
</comment>
<dbReference type="Pfam" id="PF05960">
    <property type="entry name" value="DUF885"/>
    <property type="match status" value="1"/>
</dbReference>
<sequence>MDTCGVSLASRPHEDGKAATDLSLRAQLLHLFQEDFEFQLRDNPEFASQAGFHQYSANLQELSPQAFEHRLEHNAEVLGELQKLGLYGSEKTQSDLSLGELTAAELLYAELFAAAVEGESRGIQAGCHLMPLNSVGAGGGVHENFLELLDWMQFESEGDVQNYIARLMAFPHQVDDFCKLLAYGASGMRGVAASKSMLRRVPERLRELLEGDELAKTLREPVKDKACLSSELSEQLQQATVNCFRPGLEKLLDFLTEFYEERARSEPGCLSVRNGAEVYAECLRFHTTTRKSAQEIHELGLAEVARIESRLQKEVLDALGFKGTFQEFAASSKADASNFYTSEGELLNDYRRLVEEISEVLPRFFSHLPRSKLEVVPKRSGPAAYYFSGTPDGKRPGRFYVNVTRLSDRPRYNMTSLALHEGFPGHHLQGSIALENEALPNFLRYIEDRRYEYNAARRPLYTGYLEGWALYAEHLGEEMGLYKTPLDLFGRLSMEMMRAVRLVVDTGIHAFGWSVERAASYMEEKTGMPAAECLEECHRYAAWPGQACAYKVGQLALEDIRSRAEAALGESFQLAAFHDMLLNSGPMPLDILERRADAWISEHRR</sequence>
<protein>
    <recommendedName>
        <fullName evidence="3">DUF885 domain-containing protein</fullName>
    </recommendedName>
</protein>
<dbReference type="PANTHER" id="PTHR33361">
    <property type="entry name" value="GLR0591 PROTEIN"/>
    <property type="match status" value="1"/>
</dbReference>
<reference evidence="1" key="1">
    <citation type="submission" date="2021-02" db="EMBL/GenBank/DDBJ databases">
        <authorList>
            <person name="Dougan E. K."/>
            <person name="Rhodes N."/>
            <person name="Thang M."/>
            <person name="Chan C."/>
        </authorList>
    </citation>
    <scope>NUCLEOTIDE SEQUENCE</scope>
</reference>
<accession>A0A813FFZ3</accession>
<dbReference type="OrthoDB" id="5959877at2759"/>
<keyword evidence="2" id="KW-1185">Reference proteome</keyword>
<dbReference type="Proteomes" id="UP000654075">
    <property type="component" value="Unassembled WGS sequence"/>
</dbReference>
<dbReference type="InterPro" id="IPR010281">
    <property type="entry name" value="DUF885"/>
</dbReference>
<dbReference type="AlphaFoldDB" id="A0A813FFZ3"/>
<evidence type="ECO:0008006" key="3">
    <source>
        <dbReference type="Google" id="ProtNLM"/>
    </source>
</evidence>
<evidence type="ECO:0000313" key="1">
    <source>
        <dbReference type="EMBL" id="CAE8613373.1"/>
    </source>
</evidence>
<gene>
    <name evidence="1" type="ORF">PGLA1383_LOCUS31140</name>
</gene>
<dbReference type="PANTHER" id="PTHR33361:SF2">
    <property type="entry name" value="DUF885 DOMAIN-CONTAINING PROTEIN"/>
    <property type="match status" value="1"/>
</dbReference>
<proteinExistence type="predicted"/>
<evidence type="ECO:0000313" key="2">
    <source>
        <dbReference type="Proteomes" id="UP000654075"/>
    </source>
</evidence>
<dbReference type="EMBL" id="CAJNNV010025246">
    <property type="protein sequence ID" value="CAE8613373.1"/>
    <property type="molecule type" value="Genomic_DNA"/>
</dbReference>
<name>A0A813FFZ3_POLGL</name>